<feature type="domain" description="Methylamine utilisation protein MauE" evidence="6">
    <location>
        <begin position="9"/>
        <end position="138"/>
    </location>
</feature>
<gene>
    <name evidence="7" type="ORF">SYK_20730</name>
</gene>
<evidence type="ECO:0000256" key="1">
    <source>
        <dbReference type="ARBA" id="ARBA00004141"/>
    </source>
</evidence>
<keyword evidence="8" id="KW-1185">Reference proteome</keyword>
<dbReference type="RefSeq" id="WP_281760231.1">
    <property type="nucleotide sequence ID" value="NZ_AP026709.1"/>
</dbReference>
<feature type="transmembrane region" description="Helical" evidence="5">
    <location>
        <begin position="77"/>
        <end position="99"/>
    </location>
</feature>
<sequence>MKSFFTSQAAYLSLRLIIGGLFLYAGVLKLSNPYDFAMTINLYGLVTWRMSTALSYIIPCIEIISGLGLILNIRGALILVVAQLLGFMVVLLYALHLGLDADCGCFGTPRATDNDPVGPLEAFIRDGAMLSACAIMYWQRTVETNIPRLLLRSFSKSA</sequence>
<evidence type="ECO:0000256" key="3">
    <source>
        <dbReference type="ARBA" id="ARBA00022989"/>
    </source>
</evidence>
<evidence type="ECO:0000256" key="4">
    <source>
        <dbReference type="ARBA" id="ARBA00023136"/>
    </source>
</evidence>
<evidence type="ECO:0000256" key="2">
    <source>
        <dbReference type="ARBA" id="ARBA00022692"/>
    </source>
</evidence>
<organism evidence="7 8">
    <name type="scientific">Pseudodesulfovibrio nedwellii</name>
    <dbReference type="NCBI Taxonomy" id="2973072"/>
    <lineage>
        <taxon>Bacteria</taxon>
        <taxon>Pseudomonadati</taxon>
        <taxon>Thermodesulfobacteriota</taxon>
        <taxon>Desulfovibrionia</taxon>
        <taxon>Desulfovibrionales</taxon>
        <taxon>Desulfovibrionaceae</taxon>
    </lineage>
</organism>
<reference evidence="7 8" key="1">
    <citation type="submission" date="2022-08" db="EMBL/GenBank/DDBJ databases">
        <title>Genome Sequence of the sulphate-reducing bacterium, Pseudodesulfovibrio sp. SYK.</title>
        <authorList>
            <person name="Kondo R."/>
            <person name="Kataoka T."/>
        </authorList>
    </citation>
    <scope>NUCLEOTIDE SEQUENCE [LARGE SCALE GENOMIC DNA]</scope>
    <source>
        <strain evidence="7 8">SYK</strain>
    </source>
</reference>
<comment type="subcellular location">
    <subcellularLocation>
        <location evidence="1">Membrane</location>
        <topology evidence="1">Multi-pass membrane protein</topology>
    </subcellularLocation>
</comment>
<feature type="transmembrane region" description="Helical" evidence="5">
    <location>
        <begin position="12"/>
        <end position="30"/>
    </location>
</feature>
<accession>A0ABN6S6H0</accession>
<keyword evidence="4 5" id="KW-0472">Membrane</keyword>
<feature type="transmembrane region" description="Helical" evidence="5">
    <location>
        <begin position="50"/>
        <end position="70"/>
    </location>
</feature>
<proteinExistence type="predicted"/>
<evidence type="ECO:0000313" key="8">
    <source>
        <dbReference type="Proteomes" id="UP001317742"/>
    </source>
</evidence>
<name>A0ABN6S6H0_9BACT</name>
<keyword evidence="3 5" id="KW-1133">Transmembrane helix</keyword>
<dbReference type="Pfam" id="PF07291">
    <property type="entry name" value="MauE"/>
    <property type="match status" value="1"/>
</dbReference>
<evidence type="ECO:0000256" key="5">
    <source>
        <dbReference type="SAM" id="Phobius"/>
    </source>
</evidence>
<evidence type="ECO:0000313" key="7">
    <source>
        <dbReference type="EMBL" id="BDQ37713.1"/>
    </source>
</evidence>
<dbReference type="Proteomes" id="UP001317742">
    <property type="component" value="Chromosome"/>
</dbReference>
<dbReference type="EMBL" id="AP026709">
    <property type="protein sequence ID" value="BDQ37713.1"/>
    <property type="molecule type" value="Genomic_DNA"/>
</dbReference>
<protein>
    <recommendedName>
        <fullName evidence="6">Methylamine utilisation protein MauE domain-containing protein</fullName>
    </recommendedName>
</protein>
<dbReference type="InterPro" id="IPR009908">
    <property type="entry name" value="Methylamine_util_MauE"/>
</dbReference>
<evidence type="ECO:0000259" key="6">
    <source>
        <dbReference type="Pfam" id="PF07291"/>
    </source>
</evidence>
<keyword evidence="2 5" id="KW-0812">Transmembrane</keyword>